<keyword evidence="8" id="KW-0807">Transducer</keyword>
<evidence type="ECO:0000313" key="14">
    <source>
        <dbReference type="Proteomes" id="UP001215598"/>
    </source>
</evidence>
<evidence type="ECO:0000256" key="9">
    <source>
        <dbReference type="ARBA" id="ARBA00023288"/>
    </source>
</evidence>
<dbReference type="GO" id="GO:0003924">
    <property type="term" value="F:GTPase activity"/>
    <property type="evidence" value="ECO:0007669"/>
    <property type="project" value="InterPro"/>
</dbReference>
<proteinExistence type="predicted"/>
<dbReference type="GO" id="GO:0001664">
    <property type="term" value="F:G protein-coupled receptor binding"/>
    <property type="evidence" value="ECO:0007669"/>
    <property type="project" value="InterPro"/>
</dbReference>
<dbReference type="InterPro" id="IPR001019">
    <property type="entry name" value="Gprotein_alpha_su"/>
</dbReference>
<dbReference type="Pfam" id="PF00503">
    <property type="entry name" value="G-alpha"/>
    <property type="match status" value="1"/>
</dbReference>
<evidence type="ECO:0000256" key="3">
    <source>
        <dbReference type="ARBA" id="ARBA00022723"/>
    </source>
</evidence>
<dbReference type="SUPFAM" id="SSF47895">
    <property type="entry name" value="Transducin (alpha subunit), insertion domain"/>
    <property type="match status" value="1"/>
</dbReference>
<evidence type="ECO:0000256" key="2">
    <source>
        <dbReference type="ARBA" id="ARBA00022707"/>
    </source>
</evidence>
<keyword evidence="7" id="KW-0564">Palmitate</keyword>
<keyword evidence="6 10" id="KW-0342">GTP-binding</keyword>
<dbReference type="GO" id="GO:0005525">
    <property type="term" value="F:GTP binding"/>
    <property type="evidence" value="ECO:0007669"/>
    <property type="project" value="UniProtKB-KW"/>
</dbReference>
<dbReference type="InterPro" id="IPR002975">
    <property type="entry name" value="Fungi_Gprotein_alpha"/>
</dbReference>
<gene>
    <name evidence="13" type="ORF">B0H16DRAFT_1425735</name>
</gene>
<keyword evidence="5 11" id="KW-0460">Magnesium</keyword>
<dbReference type="EMBL" id="JARKIB010000123">
    <property type="protein sequence ID" value="KAJ7736112.1"/>
    <property type="molecule type" value="Genomic_DNA"/>
</dbReference>
<dbReference type="InterPro" id="IPR011025">
    <property type="entry name" value="GproteinA_insert"/>
</dbReference>
<evidence type="ECO:0000256" key="10">
    <source>
        <dbReference type="PIRSR" id="PIRSR601019-1"/>
    </source>
</evidence>
<dbReference type="PROSITE" id="PS51882">
    <property type="entry name" value="G_ALPHA"/>
    <property type="match status" value="1"/>
</dbReference>
<dbReference type="CDD" id="cd00066">
    <property type="entry name" value="G-alpha"/>
    <property type="match status" value="1"/>
</dbReference>
<reference evidence="13" key="1">
    <citation type="submission" date="2023-03" db="EMBL/GenBank/DDBJ databases">
        <title>Massive genome expansion in bonnet fungi (Mycena s.s.) driven by repeated elements and novel gene families across ecological guilds.</title>
        <authorList>
            <consortium name="Lawrence Berkeley National Laboratory"/>
            <person name="Harder C.B."/>
            <person name="Miyauchi S."/>
            <person name="Viragh M."/>
            <person name="Kuo A."/>
            <person name="Thoen E."/>
            <person name="Andreopoulos B."/>
            <person name="Lu D."/>
            <person name="Skrede I."/>
            <person name="Drula E."/>
            <person name="Henrissat B."/>
            <person name="Morin E."/>
            <person name="Kohler A."/>
            <person name="Barry K."/>
            <person name="LaButti K."/>
            <person name="Morin E."/>
            <person name="Salamov A."/>
            <person name="Lipzen A."/>
            <person name="Mereny Z."/>
            <person name="Hegedus B."/>
            <person name="Baldrian P."/>
            <person name="Stursova M."/>
            <person name="Weitz H."/>
            <person name="Taylor A."/>
            <person name="Grigoriev I.V."/>
            <person name="Nagy L.G."/>
            <person name="Martin F."/>
            <person name="Kauserud H."/>
        </authorList>
    </citation>
    <scope>NUCLEOTIDE SEQUENCE</scope>
    <source>
        <strain evidence="13">CBHHK182m</strain>
    </source>
</reference>
<keyword evidence="2" id="KW-0519">Myristate</keyword>
<feature type="binding site" evidence="11">
    <location>
        <position position="47"/>
    </location>
    <ligand>
        <name>Mg(2+)</name>
        <dbReference type="ChEBI" id="CHEBI:18420"/>
    </ligand>
</feature>
<evidence type="ECO:0000256" key="1">
    <source>
        <dbReference type="ARBA" id="ARBA00011356"/>
    </source>
</evidence>
<comment type="caution">
    <text evidence="13">The sequence shown here is derived from an EMBL/GenBank/DDBJ whole genome shotgun (WGS) entry which is preliminary data.</text>
</comment>
<keyword evidence="9" id="KW-0449">Lipoprotein</keyword>
<sequence>MGQSSSKEIRSERARSDAIDRQIQSDSKRYKKECKILLLGSGESGKSTIVKQMKIIHQGGFEERERVDYRTTVYKNVLDSAGTLAGVVRRVGVGRLGLVGRQGRDGEEDQNADVLAQTHAKLTPALADAIWHVARAPAVERFIDEHPGEFYLMDSAAYFFSHIHRIASPTYVPSEEDVLRARARSTAIIETRFWMGDLMIHMFDVGGQRSERKKWIHCFESVTSIIFCTALSEYDQVLEEERRVNRMRESLYLFESVINSRWFLRTSVILFLNKIDVFKRKLPKIPLGRYFPEYAGGNDLQKAAKYILWKFMQENRAKLTVYPHVTQATNTKNIRLVFAAVKETILQNALKDSGIL</sequence>
<accession>A0AAD7I6V7</accession>
<comment type="subunit">
    <text evidence="1">G proteins are composed of 3 units; alpha, beta and gamma. The alpha chain contains the guanine nucleotide binding site.</text>
</comment>
<dbReference type="GO" id="GO:0005737">
    <property type="term" value="C:cytoplasm"/>
    <property type="evidence" value="ECO:0007669"/>
    <property type="project" value="TreeGrafter"/>
</dbReference>
<dbReference type="GO" id="GO:0031683">
    <property type="term" value="F:G-protein beta/gamma-subunit complex binding"/>
    <property type="evidence" value="ECO:0007669"/>
    <property type="project" value="InterPro"/>
</dbReference>
<evidence type="ECO:0000256" key="6">
    <source>
        <dbReference type="ARBA" id="ARBA00023134"/>
    </source>
</evidence>
<dbReference type="Gene3D" id="1.10.400.10">
    <property type="entry name" value="GI Alpha 1, domain 2-like"/>
    <property type="match status" value="1"/>
</dbReference>
<dbReference type="GO" id="GO:0010255">
    <property type="term" value="P:glucose mediated signaling pathway"/>
    <property type="evidence" value="ECO:0007669"/>
    <property type="project" value="UniProtKB-ARBA"/>
</dbReference>
<dbReference type="PANTHER" id="PTHR10218:SF369">
    <property type="entry name" value="GUANINE NUCLEOTIDE-BINDING PROTEIN ALPHA-2 SUBUNIT"/>
    <property type="match status" value="1"/>
</dbReference>
<keyword evidence="4 10" id="KW-0547">Nucleotide-binding</keyword>
<dbReference type="SUPFAM" id="SSF52540">
    <property type="entry name" value="P-loop containing nucleoside triphosphate hydrolases"/>
    <property type="match status" value="1"/>
</dbReference>
<evidence type="ECO:0000256" key="7">
    <source>
        <dbReference type="ARBA" id="ARBA00023139"/>
    </source>
</evidence>
<feature type="binding site" evidence="10">
    <location>
        <position position="328"/>
    </location>
    <ligand>
        <name>GTP</name>
        <dbReference type="ChEBI" id="CHEBI:37565"/>
    </ligand>
</feature>
<name>A0AAD7I6V7_9AGAR</name>
<dbReference type="FunFam" id="3.40.50.300:FF:000692">
    <property type="entry name" value="Guanine nucleotide-binding protein subunit alpha"/>
    <property type="match status" value="1"/>
</dbReference>
<dbReference type="GO" id="GO:0046872">
    <property type="term" value="F:metal ion binding"/>
    <property type="evidence" value="ECO:0007669"/>
    <property type="project" value="UniProtKB-KW"/>
</dbReference>
<dbReference type="SMART" id="SM00275">
    <property type="entry name" value="G_alpha"/>
    <property type="match status" value="1"/>
</dbReference>
<feature type="binding site" evidence="11">
    <location>
        <position position="185"/>
    </location>
    <ligand>
        <name>Mg(2+)</name>
        <dbReference type="ChEBI" id="CHEBI:18420"/>
    </ligand>
</feature>
<dbReference type="Proteomes" id="UP001215598">
    <property type="component" value="Unassembled WGS sequence"/>
</dbReference>
<dbReference type="InterPro" id="IPR027417">
    <property type="entry name" value="P-loop_NTPase"/>
</dbReference>
<dbReference type="GO" id="GO:0005834">
    <property type="term" value="C:heterotrimeric G-protein complex"/>
    <property type="evidence" value="ECO:0007669"/>
    <property type="project" value="InterPro"/>
</dbReference>
<feature type="compositionally biased region" description="Basic and acidic residues" evidence="12">
    <location>
        <begin position="7"/>
        <end position="20"/>
    </location>
</feature>
<dbReference type="Gene3D" id="3.40.50.300">
    <property type="entry name" value="P-loop containing nucleotide triphosphate hydrolases"/>
    <property type="match status" value="1"/>
</dbReference>
<evidence type="ECO:0000256" key="8">
    <source>
        <dbReference type="ARBA" id="ARBA00023224"/>
    </source>
</evidence>
<feature type="binding site" evidence="10">
    <location>
        <begin position="273"/>
        <end position="276"/>
    </location>
    <ligand>
        <name>GTP</name>
        <dbReference type="ChEBI" id="CHEBI:37565"/>
    </ligand>
</feature>
<feature type="binding site" evidence="10">
    <location>
        <begin position="43"/>
        <end position="48"/>
    </location>
    <ligand>
        <name>GTP</name>
        <dbReference type="ChEBI" id="CHEBI:37565"/>
    </ligand>
</feature>
<keyword evidence="3 11" id="KW-0479">Metal-binding</keyword>
<feature type="binding site" evidence="10">
    <location>
        <begin position="154"/>
        <end position="155"/>
    </location>
    <ligand>
        <name>GTP</name>
        <dbReference type="ChEBI" id="CHEBI:37565"/>
    </ligand>
</feature>
<evidence type="ECO:0000313" key="13">
    <source>
        <dbReference type="EMBL" id="KAJ7736112.1"/>
    </source>
</evidence>
<feature type="region of interest" description="Disordered" evidence="12">
    <location>
        <begin position="1"/>
        <end position="24"/>
    </location>
</feature>
<dbReference type="PRINTS" id="PR01241">
    <property type="entry name" value="GPROTEINAFNG"/>
</dbReference>
<dbReference type="GO" id="GO:0007189">
    <property type="term" value="P:adenylate cyclase-activating G protein-coupled receptor signaling pathway"/>
    <property type="evidence" value="ECO:0007669"/>
    <property type="project" value="TreeGrafter"/>
</dbReference>
<dbReference type="PRINTS" id="PR00318">
    <property type="entry name" value="GPROTEINA"/>
</dbReference>
<organism evidence="13 14">
    <name type="scientific">Mycena metata</name>
    <dbReference type="NCBI Taxonomy" id="1033252"/>
    <lineage>
        <taxon>Eukaryota</taxon>
        <taxon>Fungi</taxon>
        <taxon>Dikarya</taxon>
        <taxon>Basidiomycota</taxon>
        <taxon>Agaricomycotina</taxon>
        <taxon>Agaricomycetes</taxon>
        <taxon>Agaricomycetidae</taxon>
        <taxon>Agaricales</taxon>
        <taxon>Marasmiineae</taxon>
        <taxon>Mycenaceae</taxon>
        <taxon>Mycena</taxon>
    </lineage>
</organism>
<protein>
    <submittedName>
        <fullName evidence="13">Heterotrimeric G-protein alpha subunit, GPA3-like protein</fullName>
    </submittedName>
</protein>
<dbReference type="FunFam" id="3.40.50.300:FF:000181">
    <property type="entry name" value="Guanine nucleotide-binding protein subunit alpha"/>
    <property type="match status" value="1"/>
</dbReference>
<evidence type="ECO:0000256" key="5">
    <source>
        <dbReference type="ARBA" id="ARBA00022842"/>
    </source>
</evidence>
<keyword evidence="14" id="KW-1185">Reference proteome</keyword>
<feature type="binding site" evidence="10">
    <location>
        <begin position="204"/>
        <end position="208"/>
    </location>
    <ligand>
        <name>GTP</name>
        <dbReference type="ChEBI" id="CHEBI:37565"/>
    </ligand>
</feature>
<dbReference type="AlphaFoldDB" id="A0AAD7I6V7"/>
<dbReference type="PANTHER" id="PTHR10218">
    <property type="entry name" value="GTP-BINDING PROTEIN ALPHA SUBUNIT"/>
    <property type="match status" value="1"/>
</dbReference>
<evidence type="ECO:0000256" key="4">
    <source>
        <dbReference type="ARBA" id="ARBA00022741"/>
    </source>
</evidence>
<evidence type="ECO:0000256" key="11">
    <source>
        <dbReference type="PIRSR" id="PIRSR601019-2"/>
    </source>
</evidence>
<evidence type="ECO:0000256" key="12">
    <source>
        <dbReference type="SAM" id="MobiDB-lite"/>
    </source>
</evidence>